<evidence type="ECO:0000256" key="3">
    <source>
        <dbReference type="ARBA" id="ARBA00022801"/>
    </source>
</evidence>
<dbReference type="Gene3D" id="3.40.50.200">
    <property type="entry name" value="Peptidase S8/S53 domain"/>
    <property type="match status" value="2"/>
</dbReference>
<dbReference type="SUPFAM" id="SSF52743">
    <property type="entry name" value="Subtilisin-like"/>
    <property type="match status" value="1"/>
</dbReference>
<protein>
    <submittedName>
        <fullName evidence="7">Subtilase family protease</fullName>
    </submittedName>
</protein>
<dbReference type="STRING" id="29540.C481_08051"/>
<organism evidence="7 8">
    <name type="scientific">Natrialba asiatica (strain ATCC 700177 / DSM 12278 / JCM 9576 / FERM P-10747 / NBRC 102637 / 172P1)</name>
    <dbReference type="NCBI Taxonomy" id="29540"/>
    <lineage>
        <taxon>Archaea</taxon>
        <taxon>Methanobacteriati</taxon>
        <taxon>Methanobacteriota</taxon>
        <taxon>Stenosarchaea group</taxon>
        <taxon>Halobacteria</taxon>
        <taxon>Halobacteriales</taxon>
        <taxon>Natrialbaceae</taxon>
        <taxon>Natrialba</taxon>
    </lineage>
</organism>
<feature type="active site" description="Charge relay system" evidence="5">
    <location>
        <position position="103"/>
    </location>
</feature>
<evidence type="ECO:0000256" key="2">
    <source>
        <dbReference type="ARBA" id="ARBA00022670"/>
    </source>
</evidence>
<sequence length="427" mass="44076">MDRTDALVVLCVLLLVSAFSGGIGYLALTIGESPGSDDPSVVETDADETINTIHEAGITGENVSIGVLDVTSFDIEYPLLQNRIVAANEFGSGASAVDGGDSHGTSVAATIARTAPDAELYLATFETPDDYEAGLEWLITRDVDVVVAPVADAGTLGGGSSQLAQSTTKATERGVVVVAPAGNLGTGHWSGNYSPDGTGTHTFESGSLNKVTGAPGRAEFHLSWEDPDEEYLLELHRINDGGSISRVAQSLPREHGNTPSERLTARLDADNYALAVSGPKRETGTRLRIASATHSLTDNRPSGSIAAPADAPGVISVGAIDSTSDEVEPYSSRGPTTDGRLGVYVVASGSQPTRISPSFEGTSAAAAYVGGIAALVVDASPTLEPNEVRWTITSTAEPVDGIDVETGHGRVDPREAVLAADSSFESE</sequence>
<dbReference type="InterPro" id="IPR015500">
    <property type="entry name" value="Peptidase_S8_subtilisin-rel"/>
</dbReference>
<evidence type="ECO:0000313" key="7">
    <source>
        <dbReference type="EMBL" id="ELZ02604.1"/>
    </source>
</evidence>
<feature type="domain" description="Peptidase S8/S53" evidence="6">
    <location>
        <begin position="60"/>
        <end position="195"/>
    </location>
</feature>
<dbReference type="PANTHER" id="PTHR43806:SF11">
    <property type="entry name" value="CEREVISIN-RELATED"/>
    <property type="match status" value="1"/>
</dbReference>
<dbReference type="PANTHER" id="PTHR43806">
    <property type="entry name" value="PEPTIDASE S8"/>
    <property type="match status" value="1"/>
</dbReference>
<evidence type="ECO:0000256" key="5">
    <source>
        <dbReference type="PROSITE-ProRule" id="PRU01240"/>
    </source>
</evidence>
<feature type="domain" description="Peptidase S8/S53" evidence="6">
    <location>
        <begin position="282"/>
        <end position="409"/>
    </location>
</feature>
<evidence type="ECO:0000256" key="1">
    <source>
        <dbReference type="ARBA" id="ARBA00011073"/>
    </source>
</evidence>
<dbReference type="OrthoDB" id="341609at2157"/>
<dbReference type="InterPro" id="IPR050131">
    <property type="entry name" value="Peptidase_S8_subtilisin-like"/>
</dbReference>
<dbReference type="PROSITE" id="PS51892">
    <property type="entry name" value="SUBTILASE"/>
    <property type="match status" value="1"/>
</dbReference>
<dbReference type="AlphaFoldDB" id="M0AYW1"/>
<evidence type="ECO:0000259" key="6">
    <source>
        <dbReference type="Pfam" id="PF00082"/>
    </source>
</evidence>
<dbReference type="PATRIC" id="fig|29540.5.peg.1637"/>
<keyword evidence="2 5" id="KW-0645">Protease</keyword>
<name>M0AYW1_NATA1</name>
<dbReference type="GO" id="GO:0006508">
    <property type="term" value="P:proteolysis"/>
    <property type="evidence" value="ECO:0007669"/>
    <property type="project" value="UniProtKB-KW"/>
</dbReference>
<comment type="similarity">
    <text evidence="1 5">Belongs to the peptidase S8 family.</text>
</comment>
<feature type="active site" description="Charge relay system" evidence="5">
    <location>
        <position position="69"/>
    </location>
</feature>
<dbReference type="Pfam" id="PF00082">
    <property type="entry name" value="Peptidase_S8"/>
    <property type="match status" value="2"/>
</dbReference>
<keyword evidence="8" id="KW-1185">Reference proteome</keyword>
<dbReference type="GO" id="GO:0004252">
    <property type="term" value="F:serine-type endopeptidase activity"/>
    <property type="evidence" value="ECO:0007669"/>
    <property type="project" value="UniProtKB-UniRule"/>
</dbReference>
<dbReference type="InterPro" id="IPR036852">
    <property type="entry name" value="Peptidase_S8/S53_dom_sf"/>
</dbReference>
<reference evidence="7 8" key="1">
    <citation type="journal article" date="2014" name="PLoS Genet.">
        <title>Phylogenetically driven sequencing of extremely halophilic archaea reveals strategies for static and dynamic osmo-response.</title>
        <authorList>
            <person name="Becker E.A."/>
            <person name="Seitzer P.M."/>
            <person name="Tritt A."/>
            <person name="Larsen D."/>
            <person name="Krusor M."/>
            <person name="Yao A.I."/>
            <person name="Wu D."/>
            <person name="Madern D."/>
            <person name="Eisen J.A."/>
            <person name="Darling A.E."/>
            <person name="Facciotti M.T."/>
        </authorList>
    </citation>
    <scope>NUCLEOTIDE SEQUENCE [LARGE SCALE GENOMIC DNA]</scope>
    <source>
        <strain evidence="7 8">DSM 12278</strain>
    </source>
</reference>
<evidence type="ECO:0000313" key="8">
    <source>
        <dbReference type="Proteomes" id="UP000011554"/>
    </source>
</evidence>
<keyword evidence="4 5" id="KW-0720">Serine protease</keyword>
<dbReference type="Proteomes" id="UP000011554">
    <property type="component" value="Unassembled WGS sequence"/>
</dbReference>
<gene>
    <name evidence="7" type="ORF">C481_08051</name>
</gene>
<dbReference type="EMBL" id="AOIO01000021">
    <property type="protein sequence ID" value="ELZ02604.1"/>
    <property type="molecule type" value="Genomic_DNA"/>
</dbReference>
<proteinExistence type="inferred from homology"/>
<keyword evidence="3 5" id="KW-0378">Hydrolase</keyword>
<comment type="caution">
    <text evidence="7">The sequence shown here is derived from an EMBL/GenBank/DDBJ whole genome shotgun (WGS) entry which is preliminary data.</text>
</comment>
<accession>M0AYW1</accession>
<dbReference type="InterPro" id="IPR000209">
    <property type="entry name" value="Peptidase_S8/S53_dom"/>
</dbReference>
<dbReference type="PRINTS" id="PR00723">
    <property type="entry name" value="SUBTILISIN"/>
</dbReference>
<feature type="active site" description="Charge relay system" evidence="5">
    <location>
        <position position="363"/>
    </location>
</feature>
<evidence type="ECO:0000256" key="4">
    <source>
        <dbReference type="ARBA" id="ARBA00022825"/>
    </source>
</evidence>
<dbReference type="eggNOG" id="arCOG06823">
    <property type="taxonomic scope" value="Archaea"/>
</dbReference>